<accession>A0A5B7G3C6</accession>
<sequence>MCCPERRREARCREERQRRAARGAQVRGWPKVVQGHSKGQGKGKAREATPSKQASRVTAAGQGHPGLGSRSTFYAGHAFRAKQRRQKEQDATKAHKIGIRGSVSAGDIAGGGPFLPFSAHPTPTNPTSSAAHHKPCREATDASQGLRESP</sequence>
<evidence type="ECO:0000313" key="2">
    <source>
        <dbReference type="EMBL" id="MPC51658.1"/>
    </source>
</evidence>
<proteinExistence type="predicted"/>
<dbReference type="AlphaFoldDB" id="A0A5B7G3C6"/>
<protein>
    <submittedName>
        <fullName evidence="2">Uncharacterized protein</fullName>
    </submittedName>
</protein>
<dbReference type="EMBL" id="VSRR010010325">
    <property type="protein sequence ID" value="MPC51658.1"/>
    <property type="molecule type" value="Genomic_DNA"/>
</dbReference>
<keyword evidence="3" id="KW-1185">Reference proteome</keyword>
<feature type="region of interest" description="Disordered" evidence="1">
    <location>
        <begin position="1"/>
        <end position="150"/>
    </location>
</feature>
<dbReference type="Proteomes" id="UP000324222">
    <property type="component" value="Unassembled WGS sequence"/>
</dbReference>
<gene>
    <name evidence="2" type="ORF">E2C01_045510</name>
</gene>
<organism evidence="2 3">
    <name type="scientific">Portunus trituberculatus</name>
    <name type="common">Swimming crab</name>
    <name type="synonym">Neptunus trituberculatus</name>
    <dbReference type="NCBI Taxonomy" id="210409"/>
    <lineage>
        <taxon>Eukaryota</taxon>
        <taxon>Metazoa</taxon>
        <taxon>Ecdysozoa</taxon>
        <taxon>Arthropoda</taxon>
        <taxon>Crustacea</taxon>
        <taxon>Multicrustacea</taxon>
        <taxon>Malacostraca</taxon>
        <taxon>Eumalacostraca</taxon>
        <taxon>Eucarida</taxon>
        <taxon>Decapoda</taxon>
        <taxon>Pleocyemata</taxon>
        <taxon>Brachyura</taxon>
        <taxon>Eubrachyura</taxon>
        <taxon>Portunoidea</taxon>
        <taxon>Portunidae</taxon>
        <taxon>Portuninae</taxon>
        <taxon>Portunus</taxon>
    </lineage>
</organism>
<feature type="compositionally biased region" description="Basic and acidic residues" evidence="1">
    <location>
        <begin position="1"/>
        <end position="18"/>
    </location>
</feature>
<evidence type="ECO:0000256" key="1">
    <source>
        <dbReference type="SAM" id="MobiDB-lite"/>
    </source>
</evidence>
<feature type="compositionally biased region" description="Polar residues" evidence="1">
    <location>
        <begin position="121"/>
        <end position="130"/>
    </location>
</feature>
<reference evidence="2 3" key="1">
    <citation type="submission" date="2019-05" db="EMBL/GenBank/DDBJ databases">
        <title>Another draft genome of Portunus trituberculatus and its Hox gene families provides insights of decapod evolution.</title>
        <authorList>
            <person name="Jeong J.-H."/>
            <person name="Song I."/>
            <person name="Kim S."/>
            <person name="Choi T."/>
            <person name="Kim D."/>
            <person name="Ryu S."/>
            <person name="Kim W."/>
        </authorList>
    </citation>
    <scope>NUCLEOTIDE SEQUENCE [LARGE SCALE GENOMIC DNA]</scope>
    <source>
        <tissue evidence="2">Muscle</tissue>
    </source>
</reference>
<evidence type="ECO:0000313" key="3">
    <source>
        <dbReference type="Proteomes" id="UP000324222"/>
    </source>
</evidence>
<name>A0A5B7G3C6_PORTR</name>
<comment type="caution">
    <text evidence="2">The sequence shown here is derived from an EMBL/GenBank/DDBJ whole genome shotgun (WGS) entry which is preliminary data.</text>
</comment>